<dbReference type="Proteomes" id="UP000466730">
    <property type="component" value="Unassembled WGS sequence"/>
</dbReference>
<evidence type="ECO:0000313" key="9">
    <source>
        <dbReference type="Proteomes" id="UP000466730"/>
    </source>
</evidence>
<evidence type="ECO:0000313" key="8">
    <source>
        <dbReference type="EMBL" id="MRH21960.1"/>
    </source>
</evidence>
<dbReference type="Pfam" id="PF03454">
    <property type="entry name" value="MoeA_C"/>
    <property type="match status" value="1"/>
</dbReference>
<evidence type="ECO:0000256" key="1">
    <source>
        <dbReference type="ARBA" id="ARBA00002901"/>
    </source>
</evidence>
<dbReference type="EMBL" id="WJPO01000022">
    <property type="protein sequence ID" value="MRH21960.1"/>
    <property type="molecule type" value="Genomic_DNA"/>
</dbReference>
<keyword evidence="4 6" id="KW-0501">Molybdenum cofactor biosynthesis</keyword>
<evidence type="ECO:0000256" key="2">
    <source>
        <dbReference type="ARBA" id="ARBA00005046"/>
    </source>
</evidence>
<accession>A0A844B8L7</accession>
<comment type="function">
    <text evidence="1 6">Catalyzes the insertion of molybdate into adenylated molybdopterin with the concomitant release of AMP.</text>
</comment>
<dbReference type="InterPro" id="IPR008284">
    <property type="entry name" value="MoCF_biosynth_CS"/>
</dbReference>
<dbReference type="InterPro" id="IPR001453">
    <property type="entry name" value="MoaB/Mog_dom"/>
</dbReference>
<evidence type="ECO:0000256" key="5">
    <source>
        <dbReference type="ARBA" id="ARBA00047317"/>
    </source>
</evidence>
<dbReference type="Gene3D" id="2.170.190.11">
    <property type="entry name" value="Molybdopterin biosynthesis moea protein, domain 3"/>
    <property type="match status" value="1"/>
</dbReference>
<dbReference type="GO" id="GO:0046872">
    <property type="term" value="F:metal ion binding"/>
    <property type="evidence" value="ECO:0007669"/>
    <property type="project" value="UniProtKB-UniRule"/>
</dbReference>
<gene>
    <name evidence="8" type="ORF">GH815_13250</name>
</gene>
<reference evidence="8 9" key="1">
    <citation type="submission" date="2019-11" db="EMBL/GenBank/DDBJ databases">
        <title>Draft Whole-Genome sequence of the marine photosynthetic bacterium Rhodovulum strictum DSM 11289.</title>
        <authorList>
            <person name="Kyndt J.A."/>
            <person name="Meyer T.E."/>
        </authorList>
    </citation>
    <scope>NUCLEOTIDE SEQUENCE [LARGE SCALE GENOMIC DNA]</scope>
    <source>
        <strain evidence="8 9">DSM 11289</strain>
    </source>
</reference>
<dbReference type="InterPro" id="IPR005111">
    <property type="entry name" value="MoeA_C_domain_IV"/>
</dbReference>
<dbReference type="SUPFAM" id="SSF53218">
    <property type="entry name" value="Molybdenum cofactor biosynthesis proteins"/>
    <property type="match status" value="1"/>
</dbReference>
<name>A0A844B8L7_9RHOB</name>
<dbReference type="GO" id="GO:0006777">
    <property type="term" value="P:Mo-molybdopterin cofactor biosynthetic process"/>
    <property type="evidence" value="ECO:0007669"/>
    <property type="project" value="UniProtKB-UniRule"/>
</dbReference>
<evidence type="ECO:0000256" key="6">
    <source>
        <dbReference type="RuleBase" id="RU365090"/>
    </source>
</evidence>
<keyword evidence="6" id="KW-0500">Molybdenum</keyword>
<protein>
    <recommendedName>
        <fullName evidence="6">Molybdopterin molybdenumtransferase</fullName>
        <ecNumber evidence="6">2.10.1.1</ecNumber>
    </recommendedName>
</protein>
<dbReference type="PANTHER" id="PTHR10192:SF5">
    <property type="entry name" value="GEPHYRIN"/>
    <property type="match status" value="1"/>
</dbReference>
<dbReference type="InterPro" id="IPR005110">
    <property type="entry name" value="MoeA_linker/N"/>
</dbReference>
<keyword evidence="6" id="KW-0460">Magnesium</keyword>
<organism evidence="8 9">
    <name type="scientific">Rhodovulum strictum</name>
    <dbReference type="NCBI Taxonomy" id="58314"/>
    <lineage>
        <taxon>Bacteria</taxon>
        <taxon>Pseudomonadati</taxon>
        <taxon>Pseudomonadota</taxon>
        <taxon>Alphaproteobacteria</taxon>
        <taxon>Rhodobacterales</taxon>
        <taxon>Paracoccaceae</taxon>
        <taxon>Rhodovulum</taxon>
    </lineage>
</organism>
<evidence type="ECO:0000256" key="4">
    <source>
        <dbReference type="ARBA" id="ARBA00023150"/>
    </source>
</evidence>
<feature type="domain" description="MoaB/Mog" evidence="7">
    <location>
        <begin position="487"/>
        <end position="625"/>
    </location>
</feature>
<dbReference type="RefSeq" id="WP_343030867.1">
    <property type="nucleotide sequence ID" value="NZ_BAAADI010000004.1"/>
</dbReference>
<keyword evidence="6 8" id="KW-0808">Transferase</keyword>
<dbReference type="EC" id="2.10.1.1" evidence="6"/>
<keyword evidence="9" id="KW-1185">Reference proteome</keyword>
<dbReference type="Pfam" id="PF00994">
    <property type="entry name" value="MoCF_biosynth"/>
    <property type="match status" value="1"/>
</dbReference>
<dbReference type="InterPro" id="IPR036425">
    <property type="entry name" value="MoaB/Mog-like_dom_sf"/>
</dbReference>
<dbReference type="SUPFAM" id="SSF63882">
    <property type="entry name" value="MoeA N-terminal region -like"/>
    <property type="match status" value="1"/>
</dbReference>
<dbReference type="GO" id="GO:0005829">
    <property type="term" value="C:cytosol"/>
    <property type="evidence" value="ECO:0007669"/>
    <property type="project" value="TreeGrafter"/>
</dbReference>
<dbReference type="Gene3D" id="3.40.980.10">
    <property type="entry name" value="MoaB/Mog-like domain"/>
    <property type="match status" value="1"/>
</dbReference>
<dbReference type="PANTHER" id="PTHR10192">
    <property type="entry name" value="MOLYBDOPTERIN BIOSYNTHESIS PROTEIN"/>
    <property type="match status" value="1"/>
</dbReference>
<comment type="cofactor">
    <cofactor evidence="6">
        <name>Mg(2+)</name>
        <dbReference type="ChEBI" id="CHEBI:18420"/>
    </cofactor>
</comment>
<evidence type="ECO:0000256" key="3">
    <source>
        <dbReference type="ARBA" id="ARBA00010763"/>
    </source>
</evidence>
<dbReference type="CDD" id="cd00887">
    <property type="entry name" value="MoeA"/>
    <property type="match status" value="1"/>
</dbReference>
<dbReference type="InterPro" id="IPR038987">
    <property type="entry name" value="MoeA-like"/>
</dbReference>
<dbReference type="InterPro" id="IPR036688">
    <property type="entry name" value="MoeA_C_domain_IV_sf"/>
</dbReference>
<comment type="similarity">
    <text evidence="3 6">Belongs to the MoeA family.</text>
</comment>
<dbReference type="Pfam" id="PF03453">
    <property type="entry name" value="MoeA_N"/>
    <property type="match status" value="1"/>
</dbReference>
<dbReference type="Gene3D" id="2.40.340.10">
    <property type="entry name" value="MoeA, C-terminal, domain IV"/>
    <property type="match status" value="1"/>
</dbReference>
<dbReference type="InterPro" id="IPR036135">
    <property type="entry name" value="MoeA_linker/N_sf"/>
</dbReference>
<dbReference type="GO" id="GO:0061599">
    <property type="term" value="F:molybdopterin molybdotransferase activity"/>
    <property type="evidence" value="ECO:0007669"/>
    <property type="project" value="UniProtKB-UniRule"/>
</dbReference>
<proteinExistence type="inferred from homology"/>
<comment type="pathway">
    <text evidence="2 6">Cofactor biosynthesis; molybdopterin biosynthesis.</text>
</comment>
<dbReference type="UniPathway" id="UPA00344"/>
<comment type="catalytic activity">
    <reaction evidence="5">
        <text>adenylyl-molybdopterin + molybdate = Mo-molybdopterin + AMP + H(+)</text>
        <dbReference type="Rhea" id="RHEA:35047"/>
        <dbReference type="ChEBI" id="CHEBI:15378"/>
        <dbReference type="ChEBI" id="CHEBI:36264"/>
        <dbReference type="ChEBI" id="CHEBI:62727"/>
        <dbReference type="ChEBI" id="CHEBI:71302"/>
        <dbReference type="ChEBI" id="CHEBI:456215"/>
        <dbReference type="EC" id="2.10.1.1"/>
    </reaction>
</comment>
<dbReference type="Gene3D" id="3.90.105.10">
    <property type="entry name" value="Molybdopterin biosynthesis moea protein, domain 2"/>
    <property type="match status" value="1"/>
</dbReference>
<comment type="caution">
    <text evidence="8">The sequence shown here is derived from an EMBL/GenBank/DDBJ whole genome shotgun (WGS) entry which is preliminary data.</text>
</comment>
<dbReference type="SUPFAM" id="SSF63867">
    <property type="entry name" value="MoeA C-terminal domain-like"/>
    <property type="match status" value="1"/>
</dbReference>
<keyword evidence="6" id="KW-0479">Metal-binding</keyword>
<evidence type="ECO:0000259" key="7">
    <source>
        <dbReference type="SMART" id="SM00852"/>
    </source>
</evidence>
<dbReference type="SMART" id="SM00852">
    <property type="entry name" value="MoCF_biosynth"/>
    <property type="match status" value="1"/>
</dbReference>
<dbReference type="AlphaFoldDB" id="A0A844B8L7"/>
<sequence>MRPDRIAVVDWSAAARPRLGRDSIWLGLAGAGGVTVENLPTRAAAEERLHALVAEALAAGERLLIGADFAFGYPAGFAAGLTGRAGALAVWEWLAARIADGPDNANNRFAVAAEANRAFPGVGPFWFRPAGMDLPDLPLRGNARHGHGLPERRLADQRARGAQPVWKLGTPGAVGSQVLTGLPVLWRLRAAHPGRIAAWPLEPWQDAPVVLAEVFPSLLAPAVAAAERQDPGLPRDAHQVRLLAGALWQLAGAGGLEALLRPDLPEAVLAEEGWILGLGHEAALREAAAAPELTPPRLRNDCFAMPQGVDWVPVDEALARLRAALRPVTGTETLAVAEAAGRILAAPCIARRANPPAPNSAVDGYGFAHAATGAGVQRLPLVPGRAAAGQPFRGAVPPGAALRILTGAILPEGVDTVVLEEDTASDGQMVAFDGPVKPGANTRLAGEDVAEGAAVLPAGHRLRPPDLALLTALGIGQVTVHRPLRVAVLSTGDELLAEAQAEVAPHRIFDANRPMLLSTVAGWGYRPVDLGLAPDDEAEIAARLDRGAAMADVILTSGGASAGDEDHVSRLLRLRGELSSWRIALKPGRPLALAMWRGVPVFGLPGNPVAALVCTLIFARPALSLLAGGSWLEPQGFTVPAAFSKRKKAGRREYLRARLSAEGAAEVFASEGSGRISGLAWATGLVELPDGAAVIEPGTPVRYLPYSGFGI</sequence>
<dbReference type="PROSITE" id="PS01079">
    <property type="entry name" value="MOCF_BIOSYNTHESIS_2"/>
    <property type="match status" value="1"/>
</dbReference>